<dbReference type="NCBIfam" id="TIGR04056">
    <property type="entry name" value="OMP_RagA_SusC"/>
    <property type="match status" value="1"/>
</dbReference>
<dbReference type="InterPro" id="IPR023997">
    <property type="entry name" value="TonB-dep_OMP_SusC/RagA_CS"/>
</dbReference>
<keyword evidence="4 7" id="KW-0812">Transmembrane</keyword>
<comment type="caution">
    <text evidence="9">The sequence shown here is derived from an EMBL/GenBank/DDBJ whole genome shotgun (WGS) entry which is preliminary data.</text>
</comment>
<name>A0A4Q6XNL8_9SPHI</name>
<dbReference type="Pfam" id="PF13715">
    <property type="entry name" value="CarbopepD_reg_2"/>
    <property type="match status" value="1"/>
</dbReference>
<organism evidence="9 10">
    <name type="scientific">Sphingobacterium corticibacterium</name>
    <dbReference type="NCBI Taxonomy" id="2484746"/>
    <lineage>
        <taxon>Bacteria</taxon>
        <taxon>Pseudomonadati</taxon>
        <taxon>Bacteroidota</taxon>
        <taxon>Sphingobacteriia</taxon>
        <taxon>Sphingobacteriales</taxon>
        <taxon>Sphingobacteriaceae</taxon>
        <taxon>Sphingobacterium</taxon>
    </lineage>
</organism>
<evidence type="ECO:0000256" key="2">
    <source>
        <dbReference type="ARBA" id="ARBA00022448"/>
    </source>
</evidence>
<dbReference type="GO" id="GO:0009279">
    <property type="term" value="C:cell outer membrane"/>
    <property type="evidence" value="ECO:0007669"/>
    <property type="project" value="UniProtKB-SubCell"/>
</dbReference>
<sequence length="1111" mass="123689">MILDYFKKNNTFRVLFVLFVHTFVSLTYDDVFAQQQETVTLTVTNQNLQSVLDAVEEKTVYRFNYRDQILPRTNNVTIQAEDMKIEDFLKKILTNAALTYRRNGNMFSIISRGTTAATKSQLSDITVKGVVLGENRQPLSGASITVKGTSQSTVSDERGHFSLSCPPQSTLVVSHIGHVSQEVSLSGIEEVNIILVPNDQILDEVVIVGYGTQKRSNVTGSVASLRPADFNDLNMNATNAIQGRVAGVNVSNGNIIIRGAASVNGSDPLWIVDGVPGTAPNMNDVESLEILKDAASTAIYGAQGAGGVILVTTKRGRAGKPVVNARYNAGVALPIDIPKLLETPDYIDRKLAAGFTNNPDAGWDDPSSLPNTDWEEYVWRNAAVTQNVFVQATGGSEHTNYNTSGEFVRNQRIEQGSHDMAGNLRFSSQTKFSNRFKMTEILTLGFTDRAPSVFGDATSSKIYYRQVPTMTPYDPTNVAGGGWGMQPPGGYYEGPNPAAIIGSNHYNQRGYNGGANVIFDWEIIDGLALQTTLTGRYNSSASNWFQEYWNTGNISQEQRYTKDYGEEFHLRMLHTLTYSKTFAEKHNFKILAGYEASKTESSSAGGWKTGFSVEPVEDMSLGSGATEALGGKGLRRSLSQFARLNYAYEDKYLFETSIRRDGYDNFGAENRFGLFPSASAGWNIAEESFIKNSAQMQWLNQLKLRGSLGRIGNNTIPQFLYEPAYTSNYLYYAYNNLVTSRGFWFSNIPNAAIKWEDVMQWNVGLDAGFLQNRLQTTVEYYHKNTTDMLYTIAAPPSSGAYNSDIFALSPSYVANIGEISNKGFELMVQWKDAIQDFKYDIAFTLSTNDNKVIKLSDQVNPLIWTGNSTAINSSIYRTENGFPMGQMYGYIVDGIFQHQADVDQLNIGSPDGVYQTTGTAPGDFKYRDLDGDNKITVDDRTYIGNPWPKAIYGMNINLKWKGFDFSMAWLAHTGMDIFNSTKAYERNFFGDFNTTYKVYDAWTPENTQTEHPRVTQTDPNNNFRNVSSYFVEDGSFLKLNNLHFGYNIPKKVLSPLGVQGLKVYVNCDNIMTLTRFQGDPEIGGGYLARNHYTEKRYPNTRSIIAGLNLTF</sequence>
<dbReference type="InterPro" id="IPR023996">
    <property type="entry name" value="TonB-dep_OMP_SusC/RagA"/>
</dbReference>
<dbReference type="InterPro" id="IPR036942">
    <property type="entry name" value="Beta-barrel_TonB_sf"/>
</dbReference>
<comment type="subcellular location">
    <subcellularLocation>
        <location evidence="1 7">Cell outer membrane</location>
        <topology evidence="1 7">Multi-pass membrane protein</topology>
    </subcellularLocation>
</comment>
<keyword evidence="6 7" id="KW-0998">Cell outer membrane</keyword>
<dbReference type="Proteomes" id="UP000292855">
    <property type="component" value="Unassembled WGS sequence"/>
</dbReference>
<accession>A0A4Q6XNL8</accession>
<evidence type="ECO:0000256" key="4">
    <source>
        <dbReference type="ARBA" id="ARBA00022692"/>
    </source>
</evidence>
<keyword evidence="5 7" id="KW-0472">Membrane</keyword>
<dbReference type="RefSeq" id="WP_130139740.1">
    <property type="nucleotide sequence ID" value="NZ_SGIT01000001.1"/>
</dbReference>
<keyword evidence="10" id="KW-1185">Reference proteome</keyword>
<dbReference type="PROSITE" id="PS52016">
    <property type="entry name" value="TONB_DEPENDENT_REC_3"/>
    <property type="match status" value="1"/>
</dbReference>
<feature type="domain" description="TonB-dependent receptor plug" evidence="8">
    <location>
        <begin position="216"/>
        <end position="308"/>
    </location>
</feature>
<evidence type="ECO:0000259" key="8">
    <source>
        <dbReference type="Pfam" id="PF07715"/>
    </source>
</evidence>
<comment type="similarity">
    <text evidence="7">Belongs to the TonB-dependent receptor family.</text>
</comment>
<keyword evidence="3 7" id="KW-1134">Transmembrane beta strand</keyword>
<dbReference type="Gene3D" id="2.60.40.1120">
    <property type="entry name" value="Carboxypeptidase-like, regulatory domain"/>
    <property type="match status" value="1"/>
</dbReference>
<evidence type="ECO:0000256" key="6">
    <source>
        <dbReference type="ARBA" id="ARBA00023237"/>
    </source>
</evidence>
<dbReference type="OrthoDB" id="778172at2"/>
<evidence type="ECO:0000313" key="9">
    <source>
        <dbReference type="EMBL" id="RZF61511.1"/>
    </source>
</evidence>
<keyword evidence="2 7" id="KW-0813">Transport</keyword>
<dbReference type="Gene3D" id="2.170.130.10">
    <property type="entry name" value="TonB-dependent receptor, plug domain"/>
    <property type="match status" value="1"/>
</dbReference>
<dbReference type="Gene3D" id="2.40.170.20">
    <property type="entry name" value="TonB-dependent receptor, beta-barrel domain"/>
    <property type="match status" value="1"/>
</dbReference>
<protein>
    <submittedName>
        <fullName evidence="9">SusC/RagA family TonB-linked outer membrane protein</fullName>
    </submittedName>
</protein>
<dbReference type="InterPro" id="IPR039426">
    <property type="entry name" value="TonB-dep_rcpt-like"/>
</dbReference>
<evidence type="ECO:0000256" key="3">
    <source>
        <dbReference type="ARBA" id="ARBA00022452"/>
    </source>
</evidence>
<dbReference type="InterPro" id="IPR008969">
    <property type="entry name" value="CarboxyPept-like_regulatory"/>
</dbReference>
<evidence type="ECO:0000256" key="7">
    <source>
        <dbReference type="PROSITE-ProRule" id="PRU01360"/>
    </source>
</evidence>
<evidence type="ECO:0000256" key="5">
    <source>
        <dbReference type="ARBA" id="ARBA00023136"/>
    </source>
</evidence>
<evidence type="ECO:0000313" key="10">
    <source>
        <dbReference type="Proteomes" id="UP000292855"/>
    </source>
</evidence>
<dbReference type="SUPFAM" id="SSF56935">
    <property type="entry name" value="Porins"/>
    <property type="match status" value="1"/>
</dbReference>
<dbReference type="NCBIfam" id="TIGR04057">
    <property type="entry name" value="SusC_RagA_signa"/>
    <property type="match status" value="1"/>
</dbReference>
<dbReference type="Pfam" id="PF07715">
    <property type="entry name" value="Plug"/>
    <property type="match status" value="1"/>
</dbReference>
<dbReference type="InterPro" id="IPR037066">
    <property type="entry name" value="Plug_dom_sf"/>
</dbReference>
<dbReference type="Gene3D" id="3.55.50.30">
    <property type="match status" value="1"/>
</dbReference>
<reference evidence="9 10" key="1">
    <citation type="submission" date="2019-02" db="EMBL/GenBank/DDBJ databases">
        <authorList>
            <person name="Li Y."/>
        </authorList>
    </citation>
    <scope>NUCLEOTIDE SEQUENCE [LARGE SCALE GENOMIC DNA]</scope>
    <source>
        <strain evidence="9 10">30C10-4-7</strain>
    </source>
</reference>
<evidence type="ECO:0000256" key="1">
    <source>
        <dbReference type="ARBA" id="ARBA00004571"/>
    </source>
</evidence>
<dbReference type="EMBL" id="SGIT01000001">
    <property type="protein sequence ID" value="RZF61511.1"/>
    <property type="molecule type" value="Genomic_DNA"/>
</dbReference>
<dbReference type="SUPFAM" id="SSF49464">
    <property type="entry name" value="Carboxypeptidase regulatory domain-like"/>
    <property type="match status" value="1"/>
</dbReference>
<dbReference type="AlphaFoldDB" id="A0A4Q6XNL8"/>
<proteinExistence type="inferred from homology"/>
<gene>
    <name evidence="9" type="ORF">EWE74_01315</name>
</gene>
<dbReference type="InterPro" id="IPR012910">
    <property type="entry name" value="Plug_dom"/>
</dbReference>